<keyword evidence="3" id="KW-1185">Reference proteome</keyword>
<feature type="compositionally biased region" description="Basic and acidic residues" evidence="1">
    <location>
        <begin position="44"/>
        <end position="60"/>
    </location>
</feature>
<organism evidence="2 3">
    <name type="scientific">Roseovarius indicus</name>
    <dbReference type="NCBI Taxonomy" id="540747"/>
    <lineage>
        <taxon>Bacteria</taxon>
        <taxon>Pseudomonadati</taxon>
        <taxon>Pseudomonadota</taxon>
        <taxon>Alphaproteobacteria</taxon>
        <taxon>Rhodobacterales</taxon>
        <taxon>Roseobacteraceae</taxon>
        <taxon>Roseovarius</taxon>
    </lineage>
</organism>
<evidence type="ECO:0000313" key="3">
    <source>
        <dbReference type="Proteomes" id="UP000051401"/>
    </source>
</evidence>
<evidence type="ECO:0000313" key="2">
    <source>
        <dbReference type="EMBL" id="KRS15930.1"/>
    </source>
</evidence>
<feature type="region of interest" description="Disordered" evidence="1">
    <location>
        <begin position="41"/>
        <end position="60"/>
    </location>
</feature>
<gene>
    <name evidence="2" type="ORF">XM52_20415</name>
</gene>
<dbReference type="EMBL" id="LAXI01000017">
    <property type="protein sequence ID" value="KRS15930.1"/>
    <property type="molecule type" value="Genomic_DNA"/>
</dbReference>
<sequence length="110" mass="12072">MRRDGLFGYEPRFHGLVTHMKDEGETGELAKRCLVGRPEGVGHIGRDVRVGPDQHAARTDEAPQPLRQVTGCARRGQAIDAVEQHHGRRGPVIGKDERVCQRTSAAIEGV</sequence>
<reference evidence="2 3" key="1">
    <citation type="submission" date="2015-04" db="EMBL/GenBank/DDBJ databases">
        <title>The draft genome sequence of Roseovarius indicus B108T.</title>
        <authorList>
            <person name="Li G."/>
            <person name="Lai Q."/>
            <person name="Shao Z."/>
            <person name="Yan P."/>
        </authorList>
    </citation>
    <scope>NUCLEOTIDE SEQUENCE [LARGE SCALE GENOMIC DNA]</scope>
    <source>
        <strain evidence="2 3">B108</strain>
    </source>
</reference>
<dbReference type="PATRIC" id="fig|540747.5.peg.1843"/>
<protein>
    <submittedName>
        <fullName evidence="2">Uncharacterized protein</fullName>
    </submittedName>
</protein>
<name>A0A0T5P460_9RHOB</name>
<evidence type="ECO:0000256" key="1">
    <source>
        <dbReference type="SAM" id="MobiDB-lite"/>
    </source>
</evidence>
<dbReference type="AlphaFoldDB" id="A0A0T5P460"/>
<proteinExistence type="predicted"/>
<dbReference type="Proteomes" id="UP000051401">
    <property type="component" value="Unassembled WGS sequence"/>
</dbReference>
<accession>A0A0T5P460</accession>
<comment type="caution">
    <text evidence="2">The sequence shown here is derived from an EMBL/GenBank/DDBJ whole genome shotgun (WGS) entry which is preliminary data.</text>
</comment>